<evidence type="ECO:0000313" key="4">
    <source>
        <dbReference type="Proteomes" id="UP000198939"/>
    </source>
</evidence>
<sequence length="42" mass="4648">MRLRRSIDLTSAANHAVNLEHETLASLPEMFVLAAVCPLMPE</sequence>
<keyword evidence="4" id="KW-1185">Reference proteome</keyword>
<name>A0A1H8S916_9HYPH</name>
<protein>
    <submittedName>
        <fullName evidence="1">Uncharacterized protein</fullName>
    </submittedName>
</protein>
<dbReference type="STRING" id="501024.RTCCBAU85039_4743"/>
<evidence type="ECO:0000313" key="3">
    <source>
        <dbReference type="Proteomes" id="UP000183063"/>
    </source>
</evidence>
<dbReference type="EMBL" id="FNXB01000032">
    <property type="protein sequence ID" value="SEI12027.1"/>
    <property type="molecule type" value="Genomic_DNA"/>
</dbReference>
<dbReference type="Proteomes" id="UP000183063">
    <property type="component" value="Unassembled WGS sequence"/>
</dbReference>
<proteinExistence type="predicted"/>
<gene>
    <name evidence="1" type="ORF">RTCCBAU85039_4743</name>
    <name evidence="2" type="ORF">SAMN05216228_10246</name>
</gene>
<organism evidence="1 3">
    <name type="scientific">Rhizobium tibeticum</name>
    <dbReference type="NCBI Taxonomy" id="501024"/>
    <lineage>
        <taxon>Bacteria</taxon>
        <taxon>Pseudomonadati</taxon>
        <taxon>Pseudomonadota</taxon>
        <taxon>Alphaproteobacteria</taxon>
        <taxon>Hyphomicrobiales</taxon>
        <taxon>Rhizobiaceae</taxon>
        <taxon>Rhizobium/Agrobacterium group</taxon>
        <taxon>Rhizobium</taxon>
    </lineage>
</organism>
<dbReference type="EMBL" id="FOCV01000024">
    <property type="protein sequence ID" value="SEO75539.1"/>
    <property type="molecule type" value="Genomic_DNA"/>
</dbReference>
<dbReference type="AlphaFoldDB" id="A0A1H8S916"/>
<dbReference type="Proteomes" id="UP000198939">
    <property type="component" value="Unassembled WGS sequence"/>
</dbReference>
<accession>A0A1H8S916</accession>
<reference evidence="1" key="3">
    <citation type="submission" date="2016-10" db="EMBL/GenBank/DDBJ databases">
        <authorList>
            <person name="de Groot N.N."/>
        </authorList>
    </citation>
    <scope>NUCLEOTIDE SEQUENCE [LARGE SCALE GENOMIC DNA]</scope>
    <source>
        <strain evidence="1">CCBAU85039</strain>
    </source>
</reference>
<reference evidence="2 4" key="2">
    <citation type="submission" date="2016-10" db="EMBL/GenBank/DDBJ databases">
        <authorList>
            <person name="Varghese N."/>
            <person name="Submissions S."/>
        </authorList>
    </citation>
    <scope>NUCLEOTIDE SEQUENCE [LARGE SCALE GENOMIC DNA]</scope>
    <source>
        <strain evidence="2 4">CGMCC 1.7071</strain>
    </source>
</reference>
<evidence type="ECO:0000313" key="1">
    <source>
        <dbReference type="EMBL" id="SEI12027.1"/>
    </source>
</evidence>
<reference evidence="3" key="1">
    <citation type="submission" date="2016-10" db="EMBL/GenBank/DDBJ databases">
        <authorList>
            <person name="Wibberg D."/>
        </authorList>
    </citation>
    <scope>NUCLEOTIDE SEQUENCE [LARGE SCALE GENOMIC DNA]</scope>
</reference>
<dbReference type="RefSeq" id="WP_280142205.1">
    <property type="nucleotide sequence ID" value="NZ_FNXB01000032.1"/>
</dbReference>
<evidence type="ECO:0000313" key="2">
    <source>
        <dbReference type="EMBL" id="SEO75539.1"/>
    </source>
</evidence>